<feature type="domain" description="RNA polymerase sigma-70 region 2" evidence="6">
    <location>
        <begin position="18"/>
        <end position="79"/>
    </location>
</feature>
<evidence type="ECO:0000256" key="2">
    <source>
        <dbReference type="ARBA" id="ARBA00023015"/>
    </source>
</evidence>
<proteinExistence type="inferred from homology"/>
<dbReference type="PANTHER" id="PTHR43133">
    <property type="entry name" value="RNA POLYMERASE ECF-TYPE SIGMA FACTO"/>
    <property type="match status" value="1"/>
</dbReference>
<evidence type="ECO:0000313" key="8">
    <source>
        <dbReference type="EMBL" id="SCB46256.1"/>
    </source>
</evidence>
<dbReference type="NCBIfam" id="TIGR02937">
    <property type="entry name" value="sigma70-ECF"/>
    <property type="match status" value="1"/>
</dbReference>
<dbReference type="SUPFAM" id="SSF88659">
    <property type="entry name" value="Sigma3 and sigma4 domains of RNA polymerase sigma factors"/>
    <property type="match status" value="1"/>
</dbReference>
<dbReference type="InterPro" id="IPR013249">
    <property type="entry name" value="RNA_pol_sigma70_r4_t2"/>
</dbReference>
<reference evidence="8 9" key="1">
    <citation type="submission" date="2016-08" db="EMBL/GenBank/DDBJ databases">
        <authorList>
            <person name="Seilhamer J.J."/>
        </authorList>
    </citation>
    <scope>NUCLEOTIDE SEQUENCE [LARGE SCALE GENOMIC DNA]</scope>
    <source>
        <strain evidence="8 9">P1-7</strain>
    </source>
</reference>
<dbReference type="Pfam" id="PF08281">
    <property type="entry name" value="Sigma70_r4_2"/>
    <property type="match status" value="1"/>
</dbReference>
<dbReference type="Gene3D" id="1.20.140.160">
    <property type="match status" value="1"/>
</dbReference>
<keyword evidence="4" id="KW-0804">Transcription</keyword>
<dbReference type="GO" id="GO:0016987">
    <property type="term" value="F:sigma factor activity"/>
    <property type="evidence" value="ECO:0007669"/>
    <property type="project" value="UniProtKB-KW"/>
</dbReference>
<organism evidence="8 9">
    <name type="scientific">Rhizobium lusitanum</name>
    <dbReference type="NCBI Taxonomy" id="293958"/>
    <lineage>
        <taxon>Bacteria</taxon>
        <taxon>Pseudomonadati</taxon>
        <taxon>Pseudomonadota</taxon>
        <taxon>Alphaproteobacteria</taxon>
        <taxon>Hyphomicrobiales</taxon>
        <taxon>Rhizobiaceae</taxon>
        <taxon>Rhizobium/Agrobacterium group</taxon>
        <taxon>Rhizobium</taxon>
    </lineage>
</organism>
<dbReference type="InterPro" id="IPR039425">
    <property type="entry name" value="RNA_pol_sigma-70-like"/>
</dbReference>
<keyword evidence="2" id="KW-0805">Transcription regulation</keyword>
<feature type="region of interest" description="Disordered" evidence="5">
    <location>
        <begin position="84"/>
        <end position="106"/>
    </location>
</feature>
<dbReference type="Pfam" id="PF04542">
    <property type="entry name" value="Sigma70_r2"/>
    <property type="match status" value="1"/>
</dbReference>
<evidence type="ECO:0000259" key="7">
    <source>
        <dbReference type="Pfam" id="PF08281"/>
    </source>
</evidence>
<sequence length="171" mass="18757">MPTPVAAIDIRRDLVGLLPKLRRFAVTLTGDLTDADELVQSVCQRGIAKFHLWNGGGKLESWLYTMARHQWVDEARRHKLRPAVKGSALEQGEPAASATHTNPVEDGEAHRLVTSLPEGLASVFLLVEVEGHNYKQAADILGIPLSAVTSRLSSARLYLASQGHSRSSRRF</sequence>
<dbReference type="SUPFAM" id="SSF88946">
    <property type="entry name" value="Sigma2 domain of RNA polymerase sigma factors"/>
    <property type="match status" value="1"/>
</dbReference>
<protein>
    <submittedName>
        <fullName evidence="8">RNA polymerase sigma-70 factor, ECF subfamily</fullName>
    </submittedName>
</protein>
<evidence type="ECO:0000256" key="3">
    <source>
        <dbReference type="ARBA" id="ARBA00023082"/>
    </source>
</evidence>
<dbReference type="Proteomes" id="UP000199205">
    <property type="component" value="Unassembled WGS sequence"/>
</dbReference>
<gene>
    <name evidence="8" type="ORF">GA0061101_12284</name>
</gene>
<keyword evidence="3" id="KW-0731">Sigma factor</keyword>
<dbReference type="PANTHER" id="PTHR43133:SF25">
    <property type="entry name" value="RNA POLYMERASE SIGMA FACTOR RFAY-RELATED"/>
    <property type="match status" value="1"/>
</dbReference>
<dbReference type="InterPro" id="IPR007627">
    <property type="entry name" value="RNA_pol_sigma70_r2"/>
</dbReference>
<evidence type="ECO:0000256" key="5">
    <source>
        <dbReference type="SAM" id="MobiDB-lite"/>
    </source>
</evidence>
<dbReference type="InterPro" id="IPR013324">
    <property type="entry name" value="RNA_pol_sigma_r3/r4-like"/>
</dbReference>
<dbReference type="RefSeq" id="WP_047562657.1">
    <property type="nucleotide sequence ID" value="NZ_FMAF01000022.1"/>
</dbReference>
<evidence type="ECO:0000256" key="1">
    <source>
        <dbReference type="ARBA" id="ARBA00010641"/>
    </source>
</evidence>
<evidence type="ECO:0000256" key="4">
    <source>
        <dbReference type="ARBA" id="ARBA00023163"/>
    </source>
</evidence>
<dbReference type="AlphaFoldDB" id="A0A1C3X2B8"/>
<comment type="similarity">
    <text evidence="1">Belongs to the sigma-70 factor family. ECF subfamily.</text>
</comment>
<evidence type="ECO:0000313" key="9">
    <source>
        <dbReference type="Proteomes" id="UP000199205"/>
    </source>
</evidence>
<dbReference type="InterPro" id="IPR013325">
    <property type="entry name" value="RNA_pol_sigma_r2"/>
</dbReference>
<evidence type="ECO:0000259" key="6">
    <source>
        <dbReference type="Pfam" id="PF04542"/>
    </source>
</evidence>
<dbReference type="EMBL" id="FMAF01000022">
    <property type="protein sequence ID" value="SCB46256.1"/>
    <property type="molecule type" value="Genomic_DNA"/>
</dbReference>
<dbReference type="GO" id="GO:0006352">
    <property type="term" value="P:DNA-templated transcription initiation"/>
    <property type="evidence" value="ECO:0007669"/>
    <property type="project" value="InterPro"/>
</dbReference>
<dbReference type="OrthoDB" id="9803470at2"/>
<feature type="domain" description="RNA polymerase sigma factor 70 region 4 type 2" evidence="7">
    <location>
        <begin position="108"/>
        <end position="157"/>
    </location>
</feature>
<accession>A0A1C3X2B8</accession>
<name>A0A1C3X2B8_9HYPH</name>
<dbReference type="InterPro" id="IPR014284">
    <property type="entry name" value="RNA_pol_sigma-70_dom"/>
</dbReference>
<dbReference type="GO" id="GO:0003677">
    <property type="term" value="F:DNA binding"/>
    <property type="evidence" value="ECO:0007669"/>
    <property type="project" value="InterPro"/>
</dbReference>